<dbReference type="OrthoDB" id="6019893at2759"/>
<dbReference type="EMBL" id="BGPR01000006">
    <property type="protein sequence ID" value="GBL74806.1"/>
    <property type="molecule type" value="Genomic_DNA"/>
</dbReference>
<dbReference type="Proteomes" id="UP000499080">
    <property type="component" value="Unassembled WGS sequence"/>
</dbReference>
<keyword evidence="2" id="KW-1185">Reference proteome</keyword>
<organism evidence="1 2">
    <name type="scientific">Araneus ventricosus</name>
    <name type="common">Orbweaver spider</name>
    <name type="synonym">Epeira ventricosa</name>
    <dbReference type="NCBI Taxonomy" id="182803"/>
    <lineage>
        <taxon>Eukaryota</taxon>
        <taxon>Metazoa</taxon>
        <taxon>Ecdysozoa</taxon>
        <taxon>Arthropoda</taxon>
        <taxon>Chelicerata</taxon>
        <taxon>Arachnida</taxon>
        <taxon>Araneae</taxon>
        <taxon>Araneomorphae</taxon>
        <taxon>Entelegynae</taxon>
        <taxon>Araneoidea</taxon>
        <taxon>Araneidae</taxon>
        <taxon>Araneus</taxon>
    </lineage>
</organism>
<protein>
    <submittedName>
        <fullName evidence="1">Uncharacterized protein</fullName>
    </submittedName>
</protein>
<evidence type="ECO:0000313" key="1">
    <source>
        <dbReference type="EMBL" id="GBL74806.1"/>
    </source>
</evidence>
<gene>
    <name evidence="1" type="ORF">AVEN_243659_1</name>
</gene>
<evidence type="ECO:0000313" key="2">
    <source>
        <dbReference type="Proteomes" id="UP000499080"/>
    </source>
</evidence>
<proteinExistence type="predicted"/>
<reference evidence="1 2" key="1">
    <citation type="journal article" date="2019" name="Sci. Rep.">
        <title>Orb-weaving spider Araneus ventricosus genome elucidates the spidroin gene catalogue.</title>
        <authorList>
            <person name="Kono N."/>
            <person name="Nakamura H."/>
            <person name="Ohtoshi R."/>
            <person name="Moran D.A.P."/>
            <person name="Shinohara A."/>
            <person name="Yoshida Y."/>
            <person name="Fujiwara M."/>
            <person name="Mori M."/>
            <person name="Tomita M."/>
            <person name="Arakawa K."/>
        </authorList>
    </citation>
    <scope>NUCLEOTIDE SEQUENCE [LARGE SCALE GENOMIC DNA]</scope>
</reference>
<comment type="caution">
    <text evidence="1">The sequence shown here is derived from an EMBL/GenBank/DDBJ whole genome shotgun (WGS) entry which is preliminary data.</text>
</comment>
<accession>A0A4Y2A6D1</accession>
<name>A0A4Y2A6D1_ARAVE</name>
<sequence>MVSVSEIPLLDALLEQQRIVVSRGFLGLLKHSEKMLVNDGWRSHYSPLRVFLIVYRSWDTDRVRLQTGNISPTTQMDHQRNRASVRRVHLLRRGEIRNVKQVWDNNRPTLKSPNLLKNS</sequence>
<dbReference type="AlphaFoldDB" id="A0A4Y2A6D1"/>